<evidence type="ECO:0000313" key="4">
    <source>
        <dbReference type="Proteomes" id="UP001597413"/>
    </source>
</evidence>
<sequence length="514" mass="54093">MLFSIICAVLVAAIAFAVAITLLRPRGAEVPAAVQDMAVYRTQLAEVEKDCARGVLSKTEADRLKIEISRRLLEADRAVQTAGTQAQAGAPRALTVAVSGGLVALLAGGSFLLYDQLGAAGMPDEPMASRIAAANESYANRPSQETAEAQAETARGPAPQVDPQYTQLMERLRKTVAERPNDSRGLELLADNEANMGNFHAAWEAQRRFIALKGAAATSADYARLGEFLTAAAGGLVTADAESAFATALDKDPQNARALYYVGLMMGQNERPDRTFRLWDAALRASAPEDPWVPVIAQNIEALAWLAGEQAYTVPMPVPRGPSAAEMAAAEDMSPEARAQMIRGMVENLNARLANEGGTVADWAKLISSLRLIGEEERANAIATEARQKFAQKPEDLAQIEAAAETPLGEVESAPAAPSAAPPGPSEEQVQAAGEMSAEDRQAMIAGMVERLVSRLNDTGGSAEEWARAVGVLTKIGKEDEARAMLAKGQAALAGDDAGLATLEAAAKAAGVRP</sequence>
<dbReference type="RefSeq" id="WP_377391343.1">
    <property type="nucleotide sequence ID" value="NZ_JBHUIX010000013.1"/>
</dbReference>
<dbReference type="NCBIfam" id="TIGR03142">
    <property type="entry name" value="cytochro_ccmI"/>
    <property type="match status" value="1"/>
</dbReference>
<reference evidence="4" key="1">
    <citation type="journal article" date="2019" name="Int. J. Syst. Evol. Microbiol.">
        <title>The Global Catalogue of Microorganisms (GCM) 10K type strain sequencing project: providing services to taxonomists for standard genome sequencing and annotation.</title>
        <authorList>
            <consortium name="The Broad Institute Genomics Platform"/>
            <consortium name="The Broad Institute Genome Sequencing Center for Infectious Disease"/>
            <person name="Wu L."/>
            <person name="Ma J."/>
        </authorList>
    </citation>
    <scope>NUCLEOTIDE SEQUENCE [LARGE SCALE GENOMIC DNA]</scope>
    <source>
        <strain evidence="4">CCUG 55131</strain>
    </source>
</reference>
<evidence type="ECO:0000256" key="1">
    <source>
        <dbReference type="ARBA" id="ARBA00022748"/>
    </source>
</evidence>
<dbReference type="Gene3D" id="1.25.40.10">
    <property type="entry name" value="Tetratricopeptide repeat domain"/>
    <property type="match status" value="1"/>
</dbReference>
<dbReference type="EMBL" id="JBHUIX010000013">
    <property type="protein sequence ID" value="MFD2175128.1"/>
    <property type="molecule type" value="Genomic_DNA"/>
</dbReference>
<feature type="compositionally biased region" description="Low complexity" evidence="2">
    <location>
        <begin position="144"/>
        <end position="154"/>
    </location>
</feature>
<feature type="region of interest" description="Disordered" evidence="2">
    <location>
        <begin position="410"/>
        <end position="438"/>
    </location>
</feature>
<dbReference type="Proteomes" id="UP001597413">
    <property type="component" value="Unassembled WGS sequence"/>
</dbReference>
<proteinExistence type="predicted"/>
<name>A0ABW5A9Z1_9RHOB</name>
<dbReference type="SUPFAM" id="SSF48452">
    <property type="entry name" value="TPR-like"/>
    <property type="match status" value="1"/>
</dbReference>
<dbReference type="InterPro" id="IPR017560">
    <property type="entry name" value="Cyt_c_biogenesis_CcmI"/>
</dbReference>
<keyword evidence="1" id="KW-0201">Cytochrome c-type biogenesis</keyword>
<evidence type="ECO:0000256" key="2">
    <source>
        <dbReference type="SAM" id="MobiDB-lite"/>
    </source>
</evidence>
<organism evidence="3 4">
    <name type="scientific">Rhodobacter lacus</name>
    <dbReference type="NCBI Taxonomy" id="1641972"/>
    <lineage>
        <taxon>Bacteria</taxon>
        <taxon>Pseudomonadati</taxon>
        <taxon>Pseudomonadota</taxon>
        <taxon>Alphaproteobacteria</taxon>
        <taxon>Rhodobacterales</taxon>
        <taxon>Rhodobacter group</taxon>
        <taxon>Rhodobacter</taxon>
    </lineage>
</organism>
<evidence type="ECO:0000313" key="3">
    <source>
        <dbReference type="EMBL" id="MFD2175128.1"/>
    </source>
</evidence>
<accession>A0ABW5A9Z1</accession>
<comment type="caution">
    <text evidence="3">The sequence shown here is derived from an EMBL/GenBank/DDBJ whole genome shotgun (WGS) entry which is preliminary data.</text>
</comment>
<dbReference type="InterPro" id="IPR011990">
    <property type="entry name" value="TPR-like_helical_dom_sf"/>
</dbReference>
<protein>
    <submittedName>
        <fullName evidence="3">C-type cytochrome biogenesis protein CcmI</fullName>
    </submittedName>
</protein>
<gene>
    <name evidence="3" type="primary">ccmI</name>
    <name evidence="3" type="ORF">ACFSM0_13610</name>
</gene>
<feature type="region of interest" description="Disordered" evidence="2">
    <location>
        <begin position="136"/>
        <end position="161"/>
    </location>
</feature>
<keyword evidence="4" id="KW-1185">Reference proteome</keyword>